<evidence type="ECO:0000313" key="3">
    <source>
        <dbReference type="EMBL" id="MBD8032004.1"/>
    </source>
</evidence>
<reference evidence="3 4" key="1">
    <citation type="submission" date="2020-08" db="EMBL/GenBank/DDBJ databases">
        <title>A Genomic Blueprint of the Chicken Gut Microbiome.</title>
        <authorList>
            <person name="Gilroy R."/>
            <person name="Ravi A."/>
            <person name="Getino M."/>
            <person name="Pursley I."/>
            <person name="Horton D.L."/>
            <person name="Alikhan N.-F."/>
            <person name="Baker D."/>
            <person name="Gharbi K."/>
            <person name="Hall N."/>
            <person name="Watson M."/>
            <person name="Adriaenssens E.M."/>
            <person name="Foster-Nyarko E."/>
            <person name="Jarju S."/>
            <person name="Secka A."/>
            <person name="Antonio M."/>
            <person name="Oren A."/>
            <person name="Chaudhuri R."/>
            <person name="La Ragione R.M."/>
            <person name="Hildebrand F."/>
            <person name="Pallen M.J."/>
        </authorList>
    </citation>
    <scope>NUCLEOTIDE SEQUENCE [LARGE SCALE GENOMIC DNA]</scope>
    <source>
        <strain evidence="3 4">Sa1YVA6</strain>
    </source>
</reference>
<keyword evidence="1" id="KW-1133">Transmembrane helix</keyword>
<feature type="domain" description="FHA" evidence="2">
    <location>
        <begin position="108"/>
        <end position="164"/>
    </location>
</feature>
<dbReference type="PROSITE" id="PS50006">
    <property type="entry name" value="FHA_DOMAIN"/>
    <property type="match status" value="1"/>
</dbReference>
<feature type="transmembrane region" description="Helical" evidence="1">
    <location>
        <begin position="24"/>
        <end position="46"/>
    </location>
</feature>
<evidence type="ECO:0000256" key="1">
    <source>
        <dbReference type="SAM" id="Phobius"/>
    </source>
</evidence>
<dbReference type="InterPro" id="IPR000253">
    <property type="entry name" value="FHA_dom"/>
</dbReference>
<gene>
    <name evidence="3" type="ORF">H9632_02905</name>
</gene>
<evidence type="ECO:0000259" key="2">
    <source>
        <dbReference type="PROSITE" id="PS50006"/>
    </source>
</evidence>
<keyword evidence="1" id="KW-0812">Transmembrane</keyword>
<feature type="transmembrane region" description="Helical" evidence="1">
    <location>
        <begin position="52"/>
        <end position="72"/>
    </location>
</feature>
<dbReference type="Gene3D" id="2.60.200.20">
    <property type="match status" value="1"/>
</dbReference>
<dbReference type="RefSeq" id="WP_191702607.1">
    <property type="nucleotide sequence ID" value="NZ_JACSPW010000001.1"/>
</dbReference>
<keyword evidence="1" id="KW-0472">Membrane</keyword>
<organism evidence="3 4">
    <name type="scientific">Solibacillus merdavium</name>
    <dbReference type="NCBI Taxonomy" id="2762218"/>
    <lineage>
        <taxon>Bacteria</taxon>
        <taxon>Bacillati</taxon>
        <taxon>Bacillota</taxon>
        <taxon>Bacilli</taxon>
        <taxon>Bacillales</taxon>
        <taxon>Caryophanaceae</taxon>
        <taxon>Solibacillus</taxon>
    </lineage>
</organism>
<comment type="caution">
    <text evidence="3">The sequence shown here is derived from an EMBL/GenBank/DDBJ whole genome shotgun (WGS) entry which is preliminary data.</text>
</comment>
<dbReference type="EMBL" id="JACSPW010000001">
    <property type="protein sequence ID" value="MBD8032004.1"/>
    <property type="molecule type" value="Genomic_DNA"/>
</dbReference>
<sequence>MKDEKVSISAYTKNKRNQKRNQKIVKSIDIAIVVIACFFIFFVFIIGENMLLKVILGSIFVIVMCIYGVILYETRPVTSSNTKIRKIVLLNNQGDEIDEWIIEDETALIIGKSSQDNNVDIDLTGTDYESLISLEHAVLNCVSGKWYIEDIDAINSVGIKKANKLMKNQLSEGSPHPISSGDTIYIANTRMLVK</sequence>
<dbReference type="InterPro" id="IPR008984">
    <property type="entry name" value="SMAD_FHA_dom_sf"/>
</dbReference>
<protein>
    <submittedName>
        <fullName evidence="3">FHA domain-containing protein</fullName>
    </submittedName>
</protein>
<dbReference type="Proteomes" id="UP000600565">
    <property type="component" value="Unassembled WGS sequence"/>
</dbReference>
<accession>A0ABR8XJA0</accession>
<name>A0ABR8XJA0_9BACL</name>
<proteinExistence type="predicted"/>
<keyword evidence="4" id="KW-1185">Reference proteome</keyword>
<dbReference type="SUPFAM" id="SSF49879">
    <property type="entry name" value="SMAD/FHA domain"/>
    <property type="match status" value="1"/>
</dbReference>
<evidence type="ECO:0000313" key="4">
    <source>
        <dbReference type="Proteomes" id="UP000600565"/>
    </source>
</evidence>